<feature type="transmembrane region" description="Helical" evidence="7">
    <location>
        <begin position="365"/>
        <end position="382"/>
    </location>
</feature>
<gene>
    <name evidence="9" type="ORF">GCM10018785_38530</name>
</gene>
<evidence type="ECO:0000259" key="8">
    <source>
        <dbReference type="Pfam" id="PF02687"/>
    </source>
</evidence>
<dbReference type="GO" id="GO:0005886">
    <property type="term" value="C:plasma membrane"/>
    <property type="evidence" value="ECO:0007669"/>
    <property type="project" value="UniProtKB-SubCell"/>
</dbReference>
<dbReference type="PANTHER" id="PTHR30287">
    <property type="entry name" value="MEMBRANE COMPONENT OF PREDICTED ABC SUPERFAMILY METABOLITE UPTAKE TRANSPORTER"/>
    <property type="match status" value="1"/>
</dbReference>
<accession>A0A918ZSC7</accession>
<feature type="transmembrane region" description="Helical" evidence="7">
    <location>
        <begin position="323"/>
        <end position="344"/>
    </location>
</feature>
<evidence type="ECO:0000256" key="4">
    <source>
        <dbReference type="ARBA" id="ARBA00022989"/>
    </source>
</evidence>
<feature type="region of interest" description="Disordered" evidence="6">
    <location>
        <begin position="1"/>
        <end position="32"/>
    </location>
</feature>
<reference evidence="9" key="1">
    <citation type="journal article" date="2014" name="Int. J. Syst. Evol. Microbiol.">
        <title>Complete genome sequence of Corynebacterium casei LMG S-19264T (=DSM 44701T), isolated from a smear-ripened cheese.</title>
        <authorList>
            <consortium name="US DOE Joint Genome Institute (JGI-PGF)"/>
            <person name="Walter F."/>
            <person name="Albersmeier A."/>
            <person name="Kalinowski J."/>
            <person name="Ruckert C."/>
        </authorList>
    </citation>
    <scope>NUCLEOTIDE SEQUENCE</scope>
    <source>
        <strain evidence="9">JCM 4784</strain>
    </source>
</reference>
<protein>
    <submittedName>
        <fullName evidence="9">Membrane protein</fullName>
    </submittedName>
</protein>
<dbReference type="PANTHER" id="PTHR30287:SF1">
    <property type="entry name" value="INNER MEMBRANE PROTEIN"/>
    <property type="match status" value="1"/>
</dbReference>
<feature type="transmembrane region" description="Helical" evidence="7">
    <location>
        <begin position="281"/>
        <end position="303"/>
    </location>
</feature>
<dbReference type="InterPro" id="IPR003838">
    <property type="entry name" value="ABC3_permease_C"/>
</dbReference>
<keyword evidence="3 7" id="KW-0812">Transmembrane</keyword>
<keyword evidence="5 7" id="KW-0472">Membrane</keyword>
<evidence type="ECO:0000256" key="6">
    <source>
        <dbReference type="SAM" id="MobiDB-lite"/>
    </source>
</evidence>
<dbReference type="Pfam" id="PF02687">
    <property type="entry name" value="FtsX"/>
    <property type="match status" value="2"/>
</dbReference>
<dbReference type="EMBL" id="BNBT01000056">
    <property type="protein sequence ID" value="GHE66055.1"/>
    <property type="molecule type" value="Genomic_DNA"/>
</dbReference>
<feature type="transmembrane region" description="Helical" evidence="7">
    <location>
        <begin position="446"/>
        <end position="467"/>
    </location>
</feature>
<name>A0A918ZSC7_9ACTN</name>
<evidence type="ECO:0000256" key="2">
    <source>
        <dbReference type="ARBA" id="ARBA00022475"/>
    </source>
</evidence>
<evidence type="ECO:0000256" key="1">
    <source>
        <dbReference type="ARBA" id="ARBA00004651"/>
    </source>
</evidence>
<feature type="domain" description="ABC3 transporter permease C-terminal" evidence="8">
    <location>
        <begin position="233"/>
        <end position="347"/>
    </location>
</feature>
<feature type="transmembrane region" description="Helical" evidence="7">
    <location>
        <begin position="394"/>
        <end position="418"/>
    </location>
</feature>
<dbReference type="RefSeq" id="WP_190137216.1">
    <property type="nucleotide sequence ID" value="NZ_BNBT01000056.1"/>
</dbReference>
<dbReference type="AlphaFoldDB" id="A0A918ZSC7"/>
<reference evidence="9" key="2">
    <citation type="submission" date="2020-09" db="EMBL/GenBank/DDBJ databases">
        <authorList>
            <person name="Sun Q."/>
            <person name="Ohkuma M."/>
        </authorList>
    </citation>
    <scope>NUCLEOTIDE SEQUENCE</scope>
    <source>
        <strain evidence="9">JCM 4784</strain>
    </source>
</reference>
<keyword evidence="2" id="KW-1003">Cell membrane</keyword>
<organism evidence="9 10">
    <name type="scientific">Streptomyces longispororuber</name>
    <dbReference type="NCBI Taxonomy" id="68230"/>
    <lineage>
        <taxon>Bacteria</taxon>
        <taxon>Bacillati</taxon>
        <taxon>Actinomycetota</taxon>
        <taxon>Actinomycetes</taxon>
        <taxon>Kitasatosporales</taxon>
        <taxon>Streptomycetaceae</taxon>
        <taxon>Streptomyces</taxon>
    </lineage>
</organism>
<feature type="transmembrane region" description="Helical" evidence="7">
    <location>
        <begin position="696"/>
        <end position="717"/>
    </location>
</feature>
<keyword evidence="4 7" id="KW-1133">Transmembrane helix</keyword>
<evidence type="ECO:0000256" key="3">
    <source>
        <dbReference type="ARBA" id="ARBA00022692"/>
    </source>
</evidence>
<comment type="subcellular location">
    <subcellularLocation>
        <location evidence="1">Cell membrane</location>
        <topology evidence="1">Multi-pass membrane protein</topology>
    </subcellularLocation>
</comment>
<sequence>MSMTPTRSGPSADPARQAAPASPDRPAGPTGARAWARDLAMGLRFAVGGGREGWIRTILTAVGVGLGVALLLGAASVPELMHHRDARSTARTPLGEMSGEKVERSDSTVLIVNAGTDFRDSEISGRVVRADGGHPVLPPGLDALPGPGELVVSPALRELMDSSDGKLLKERFSQYRLTGTIGDAGLMRPNELFYYLGSDTLTKSDGAYRTGAFGYKVTEDPLDPLLVVLVVLICVVLLTPVLIFIGTAVRFGGERRDQRLAALRLVGADRRAVRRIAAGEALCGALLGLVAGAGFFLAARQLLGVVDIWQVNAFPSDMVPLPGLAALILLAVPVSSVLVTLVSLRAVAIEPLGVVRSASPRGRRLWWRLLLPVTGLLILLGQDRIGSSATSDDVHVYTIAVGATLALVGLATLLPWLVEAAVRRLRGGPVPWQLATRRLQMNSGTAARAVSGITVAVAGAVALQMLFASMHDDFNTTTDQDPHRAQLSVYSPKGSGPLAQRMIDDFRATKGVEGVIGTVSAYVVKPGKLGKGDDIRPTTELSVGTCATLRELAHVGRCEDGDTFIVHADDQEQNAWVDRTARPGKRIDLNYDSWGDSTTKGHGAHAPWTLPKSTRVVQARPDPVGDRYNGILATPGAVDVDRMADAQTRAMVQIDPGVTDAEEYVRNTAARMDPLVRVNTIRMIERDKQYASIQRGLQAGAMATMTLIAASMLVSMLEQLRERKRLLAALTAFGTRRTSMAWSVLWQTAIPVALGLALAVAGGLALGAVMCRMVNKSVTDWLVFLPLTAAGAALVALVTLLSLPPLWRMMRPDGLRTE</sequence>
<evidence type="ECO:0000313" key="9">
    <source>
        <dbReference type="EMBL" id="GHE66055.1"/>
    </source>
</evidence>
<proteinExistence type="predicted"/>
<feature type="transmembrane region" description="Helical" evidence="7">
    <location>
        <begin position="225"/>
        <end position="249"/>
    </location>
</feature>
<comment type="caution">
    <text evidence="9">The sequence shown here is derived from an EMBL/GenBank/DDBJ whole genome shotgun (WGS) entry which is preliminary data.</text>
</comment>
<feature type="transmembrane region" description="Helical" evidence="7">
    <location>
        <begin position="54"/>
        <end position="75"/>
    </location>
</feature>
<feature type="domain" description="ABC3 transporter permease C-terminal" evidence="8">
    <location>
        <begin position="704"/>
        <end position="811"/>
    </location>
</feature>
<dbReference type="InterPro" id="IPR038766">
    <property type="entry name" value="Membrane_comp_ABC_pdt"/>
</dbReference>
<dbReference type="Proteomes" id="UP000608024">
    <property type="component" value="Unassembled WGS sequence"/>
</dbReference>
<evidence type="ECO:0000313" key="10">
    <source>
        <dbReference type="Proteomes" id="UP000608024"/>
    </source>
</evidence>
<keyword evidence="10" id="KW-1185">Reference proteome</keyword>
<evidence type="ECO:0000256" key="7">
    <source>
        <dbReference type="SAM" id="Phobius"/>
    </source>
</evidence>
<feature type="transmembrane region" description="Helical" evidence="7">
    <location>
        <begin position="744"/>
        <end position="769"/>
    </location>
</feature>
<evidence type="ECO:0000256" key="5">
    <source>
        <dbReference type="ARBA" id="ARBA00023136"/>
    </source>
</evidence>
<feature type="transmembrane region" description="Helical" evidence="7">
    <location>
        <begin position="781"/>
        <end position="803"/>
    </location>
</feature>